<evidence type="ECO:0000313" key="3">
    <source>
        <dbReference type="Proteomes" id="UP000266234"/>
    </source>
</evidence>
<dbReference type="AlphaFoldDB" id="A0A395SEK9"/>
<evidence type="ECO:0000313" key="2">
    <source>
        <dbReference type="EMBL" id="RGP70830.1"/>
    </source>
</evidence>
<evidence type="ECO:0000256" key="1">
    <source>
        <dbReference type="SAM" id="MobiDB-lite"/>
    </source>
</evidence>
<dbReference type="Proteomes" id="UP000266234">
    <property type="component" value="Unassembled WGS sequence"/>
</dbReference>
<dbReference type="Gene3D" id="3.30.710.10">
    <property type="entry name" value="Potassium Channel Kv1.1, Chain A"/>
    <property type="match status" value="1"/>
</dbReference>
<sequence length="343" mass="39234">MTSQFLHLDRVSSQYGDDVYRAYFQAGEPSWVHIKVLQPHERLMQRVSDDPDATWSKCVNLKDLDYCVGHAIIHFLYTDTYQSLKVLDLPEGVEEKYTLSEGLRVCIAADSLQLPLLRRLAVKKAKQASNKLSLRDVFNVIEDLKFQPNQILAYKEYLYNRMGTSQFCAPGQTTHDLLLDLSSENTLSMLTLRTMILQHQRKVEAVDEKSITTRYQDLVMELEHKISTMSEMCSILNRTSEESISPMVKRLGRGERFEQIDRLRMTNFCNAIAKLANSFSSEKTTLYQEQRAQKWLHRTPMSSPLPDTRSQEDGASVWSESLVAMTPSSSGSFWDGEGSGHTE</sequence>
<dbReference type="STRING" id="694270.A0A395SEK9"/>
<organism evidence="2 3">
    <name type="scientific">Fusarium longipes</name>
    <dbReference type="NCBI Taxonomy" id="694270"/>
    <lineage>
        <taxon>Eukaryota</taxon>
        <taxon>Fungi</taxon>
        <taxon>Dikarya</taxon>
        <taxon>Ascomycota</taxon>
        <taxon>Pezizomycotina</taxon>
        <taxon>Sordariomycetes</taxon>
        <taxon>Hypocreomycetidae</taxon>
        <taxon>Hypocreales</taxon>
        <taxon>Nectriaceae</taxon>
        <taxon>Fusarium</taxon>
    </lineage>
</organism>
<dbReference type="EMBL" id="PXOG01000167">
    <property type="protein sequence ID" value="RGP70830.1"/>
    <property type="molecule type" value="Genomic_DNA"/>
</dbReference>
<dbReference type="InterPro" id="IPR011333">
    <property type="entry name" value="SKP1/BTB/POZ_sf"/>
</dbReference>
<keyword evidence="3" id="KW-1185">Reference proteome</keyword>
<gene>
    <name evidence="2" type="ORF">FLONG3_7286</name>
</gene>
<name>A0A395SEK9_9HYPO</name>
<dbReference type="OrthoDB" id="3594103at2759"/>
<proteinExistence type="predicted"/>
<protein>
    <submittedName>
        <fullName evidence="2">Uncharacterized protein</fullName>
    </submittedName>
</protein>
<comment type="caution">
    <text evidence="2">The sequence shown here is derived from an EMBL/GenBank/DDBJ whole genome shotgun (WGS) entry which is preliminary data.</text>
</comment>
<reference evidence="2 3" key="1">
    <citation type="journal article" date="2018" name="PLoS Pathog.">
        <title>Evolution of structural diversity of trichothecenes, a family of toxins produced by plant pathogenic and entomopathogenic fungi.</title>
        <authorList>
            <person name="Proctor R.H."/>
            <person name="McCormick S.P."/>
            <person name="Kim H.S."/>
            <person name="Cardoza R.E."/>
            <person name="Stanley A.M."/>
            <person name="Lindo L."/>
            <person name="Kelly A."/>
            <person name="Brown D.W."/>
            <person name="Lee T."/>
            <person name="Vaughan M.M."/>
            <person name="Alexander N.J."/>
            <person name="Busman M."/>
            <person name="Gutierrez S."/>
        </authorList>
    </citation>
    <scope>NUCLEOTIDE SEQUENCE [LARGE SCALE GENOMIC DNA]</scope>
    <source>
        <strain evidence="2 3">NRRL 20695</strain>
    </source>
</reference>
<accession>A0A395SEK9</accession>
<feature type="region of interest" description="Disordered" evidence="1">
    <location>
        <begin position="297"/>
        <end position="321"/>
    </location>
</feature>